<evidence type="ECO:0000256" key="12">
    <source>
        <dbReference type="PIRNR" id="PIRNR037161"/>
    </source>
</evidence>
<feature type="domain" description="C2H2-type" evidence="15">
    <location>
        <begin position="727"/>
        <end position="754"/>
    </location>
</feature>
<keyword evidence="8 12" id="KW-0805">Transcription regulation</keyword>
<keyword evidence="18" id="KW-1185">Reference proteome</keyword>
<evidence type="ECO:0000313" key="18">
    <source>
        <dbReference type="Proteomes" id="UP001295444"/>
    </source>
</evidence>
<keyword evidence="6 13" id="KW-0863">Zinc-finger</keyword>
<evidence type="ECO:0000256" key="13">
    <source>
        <dbReference type="PROSITE-ProRule" id="PRU00042"/>
    </source>
</evidence>
<dbReference type="GO" id="GO:1990226">
    <property type="term" value="F:histone methyltransferase binding"/>
    <property type="evidence" value="ECO:0007669"/>
    <property type="project" value="InterPro"/>
</dbReference>
<evidence type="ECO:0000256" key="1">
    <source>
        <dbReference type="ARBA" id="ARBA00003767"/>
    </source>
</evidence>
<feature type="domain" description="SET" evidence="16">
    <location>
        <begin position="406"/>
        <end position="523"/>
    </location>
</feature>
<gene>
    <name evidence="17" type="ORF">PECUL_23A003415</name>
</gene>
<dbReference type="Proteomes" id="UP001295444">
    <property type="component" value="Chromosome 03"/>
</dbReference>
<evidence type="ECO:0000256" key="3">
    <source>
        <dbReference type="ARBA" id="ARBA00006991"/>
    </source>
</evidence>
<evidence type="ECO:0000256" key="9">
    <source>
        <dbReference type="ARBA" id="ARBA00023125"/>
    </source>
</evidence>
<dbReference type="Gene3D" id="2.170.270.10">
    <property type="entry name" value="SET domain"/>
    <property type="match status" value="1"/>
</dbReference>
<dbReference type="GO" id="GO:0005634">
    <property type="term" value="C:nucleus"/>
    <property type="evidence" value="ECO:0007669"/>
    <property type="project" value="UniProtKB-SubCell"/>
</dbReference>
<dbReference type="EMBL" id="OW240914">
    <property type="protein sequence ID" value="CAH2276657.1"/>
    <property type="molecule type" value="Genomic_DNA"/>
</dbReference>
<name>A0AAD1RSI4_PELCU</name>
<dbReference type="SUPFAM" id="SSF82199">
    <property type="entry name" value="SET domain"/>
    <property type="match status" value="1"/>
</dbReference>
<protein>
    <recommendedName>
        <fullName evidence="12">PR domain zinc finger protein 4</fullName>
    </recommendedName>
    <alternativeName>
        <fullName evidence="12">PR domain-containing protein 4</fullName>
    </alternativeName>
</protein>
<feature type="domain" description="C2H2-type" evidence="15">
    <location>
        <begin position="671"/>
        <end position="698"/>
    </location>
</feature>
<evidence type="ECO:0000256" key="4">
    <source>
        <dbReference type="ARBA" id="ARBA00022723"/>
    </source>
</evidence>
<dbReference type="InterPro" id="IPR036236">
    <property type="entry name" value="Znf_C2H2_sf"/>
</dbReference>
<proteinExistence type="inferred from homology"/>
<evidence type="ECO:0000256" key="2">
    <source>
        <dbReference type="ARBA" id="ARBA00004123"/>
    </source>
</evidence>
<comment type="function">
    <text evidence="12">May function as a transcription factor involved in cell differentiation.</text>
</comment>
<comment type="similarity">
    <text evidence="3">Belongs to the krueppel C2H2-type zinc-finger protein family.</text>
</comment>
<dbReference type="Pfam" id="PF00096">
    <property type="entry name" value="zf-C2H2"/>
    <property type="match status" value="6"/>
</dbReference>
<dbReference type="InterPro" id="IPR046341">
    <property type="entry name" value="SET_dom_sf"/>
</dbReference>
<dbReference type="InterPro" id="IPR001214">
    <property type="entry name" value="SET_dom"/>
</dbReference>
<dbReference type="GO" id="GO:0003677">
    <property type="term" value="F:DNA binding"/>
    <property type="evidence" value="ECO:0007669"/>
    <property type="project" value="UniProtKB-KW"/>
</dbReference>
<evidence type="ECO:0000256" key="11">
    <source>
        <dbReference type="ARBA" id="ARBA00023242"/>
    </source>
</evidence>
<reference evidence="17" key="1">
    <citation type="submission" date="2022-03" db="EMBL/GenBank/DDBJ databases">
        <authorList>
            <person name="Alioto T."/>
            <person name="Alioto T."/>
            <person name="Gomez Garrido J."/>
        </authorList>
    </citation>
    <scope>NUCLEOTIDE SEQUENCE</scope>
</reference>
<comment type="subcellular location">
    <subcellularLocation>
        <location evidence="2 12">Nucleus</location>
    </subcellularLocation>
</comment>
<comment type="function">
    <text evidence="1">May be involved in transcriptional regulation.</text>
</comment>
<evidence type="ECO:0000256" key="6">
    <source>
        <dbReference type="ARBA" id="ARBA00022771"/>
    </source>
</evidence>
<dbReference type="PIRSF" id="PIRSF037161">
    <property type="entry name" value="PRDM4"/>
    <property type="match status" value="1"/>
</dbReference>
<dbReference type="Pfam" id="PF18445">
    <property type="entry name" value="Zn_ribbon_PRDM4"/>
    <property type="match status" value="1"/>
</dbReference>
<dbReference type="GO" id="GO:0006366">
    <property type="term" value="P:transcription by RNA polymerase II"/>
    <property type="evidence" value="ECO:0007669"/>
    <property type="project" value="InterPro"/>
</dbReference>
<dbReference type="PROSITE" id="PS50157">
    <property type="entry name" value="ZINC_FINGER_C2H2_2"/>
    <property type="match status" value="6"/>
</dbReference>
<keyword evidence="11 12" id="KW-0539">Nucleus</keyword>
<feature type="domain" description="C2H2-type" evidence="15">
    <location>
        <begin position="587"/>
        <end position="614"/>
    </location>
</feature>
<dbReference type="PROSITE" id="PS00028">
    <property type="entry name" value="ZINC_FINGER_C2H2_1"/>
    <property type="match status" value="5"/>
</dbReference>
<dbReference type="SMART" id="SM00355">
    <property type="entry name" value="ZnF_C2H2"/>
    <property type="match status" value="7"/>
</dbReference>
<dbReference type="Gene3D" id="3.30.160.60">
    <property type="entry name" value="Classic Zinc Finger"/>
    <property type="match status" value="6"/>
</dbReference>
<dbReference type="GO" id="GO:0008270">
    <property type="term" value="F:zinc ion binding"/>
    <property type="evidence" value="ECO:0007669"/>
    <property type="project" value="UniProtKB-KW"/>
</dbReference>
<keyword evidence="4" id="KW-0479">Metal-binding</keyword>
<dbReference type="InterPro" id="IPR013087">
    <property type="entry name" value="Znf_C2H2_type"/>
</dbReference>
<keyword evidence="10 12" id="KW-0804">Transcription</keyword>
<feature type="domain" description="C2H2-type" evidence="15">
    <location>
        <begin position="615"/>
        <end position="642"/>
    </location>
</feature>
<dbReference type="InterPro" id="IPR041493">
    <property type="entry name" value="PRDM4_Znf"/>
</dbReference>
<dbReference type="AlphaFoldDB" id="A0AAD1RSI4"/>
<dbReference type="CDD" id="cd19189">
    <property type="entry name" value="PR-SET_PRDM4"/>
    <property type="match status" value="1"/>
</dbReference>
<feature type="domain" description="C2H2-type" evidence="15">
    <location>
        <begin position="643"/>
        <end position="670"/>
    </location>
</feature>
<evidence type="ECO:0000259" key="15">
    <source>
        <dbReference type="PROSITE" id="PS50157"/>
    </source>
</evidence>
<dbReference type="FunFam" id="3.30.160.60:FF:000436">
    <property type="entry name" value="PR domain zinc finger protein 4"/>
    <property type="match status" value="1"/>
</dbReference>
<evidence type="ECO:0000256" key="14">
    <source>
        <dbReference type="SAM" id="MobiDB-lite"/>
    </source>
</evidence>
<dbReference type="PANTHER" id="PTHR16515">
    <property type="entry name" value="PR DOMAIN ZINC FINGER PROTEIN"/>
    <property type="match status" value="1"/>
</dbReference>
<dbReference type="PROSITE" id="PS50280">
    <property type="entry name" value="SET"/>
    <property type="match status" value="1"/>
</dbReference>
<feature type="compositionally biased region" description="Acidic residues" evidence="14">
    <location>
        <begin position="760"/>
        <end position="774"/>
    </location>
</feature>
<keyword evidence="5" id="KW-0677">Repeat</keyword>
<evidence type="ECO:0000256" key="10">
    <source>
        <dbReference type="ARBA" id="ARBA00023163"/>
    </source>
</evidence>
<dbReference type="FunFam" id="3.30.160.60:FF:000100">
    <property type="entry name" value="Zinc finger 45-like"/>
    <property type="match status" value="1"/>
</dbReference>
<dbReference type="SUPFAM" id="SSF57667">
    <property type="entry name" value="beta-beta-alpha zinc fingers"/>
    <property type="match status" value="3"/>
</dbReference>
<evidence type="ECO:0000259" key="16">
    <source>
        <dbReference type="PROSITE" id="PS50280"/>
    </source>
</evidence>
<dbReference type="FunFam" id="3.30.160.60:FF:000840">
    <property type="entry name" value="PR domain zinc finger protein 4"/>
    <property type="match status" value="1"/>
</dbReference>
<evidence type="ECO:0000313" key="17">
    <source>
        <dbReference type="EMBL" id="CAH2276657.1"/>
    </source>
</evidence>
<sequence>MHYRMNELNLSAVGMDQLSASSVANAMPASGSHLGLAGSPPHNTISATGLPVAIPNLGPSLSSLPSALSVMLPMGLGDRGVMCGIPERNYSLPPPPYPHLESSYFRHILPGILSYLADRPPPQYIHPSSLNVDGNNGLSVSNSNPSLDPYQPGGSVGLENGIVSLDSRSVVGHAGQSLHPSDGHEVQLDTGISIDNVSRVNSPITTDHITEELTIEGVTGDHAQISNVQRSHEIMTVDGNLPPDAVGHSGVLPLHSGSLELPVVMDTEHHMAARSSMSESSLSDAIHTVALSNNPVSVALSTSHPLSSLTSVSLQGGTISLEPVTVSSITQDVSMGVSHVDAGNLTFVPTSLQIDSNANKDNMATLFTIWCTLCDRAYPSDCPEHGPVTFIADSPIESRARLSLPKQLSLRDSVTGADIGVWTQETILVRTCFGPLIGQESQSLEVADWNDKSASHIWKMYQGGVMDFCIITNDENECNWMMFVRKARKPEEQNLVAYPHDGKIYFCTSKDIQPQEELLFYYSRDYACQLGLPEQPELLVCHCGKEYLSYADFKSHLNSHLNSHLPNESLSSGATNPGLAPSSVRKWICSMCSRAFSSSYKLNVHYMGHMGMKPHKCEFCSKAFSDPSNLRTHLQIHTGQKNYRCGLCDKSFTQKAHLMSHMVVHMGERNLKCEFCDKMFMRRHDLKQHILTHTGERQFICPKCDKRFGRTNHLKKHLNSHEGKRDFVCEKCSKAFLTKYHLTRHLKICKGPSNVPLTPDPEEEDNDSEDEDLQSPEGHAFKTDEHLSVHT</sequence>
<dbReference type="PANTHER" id="PTHR16515:SF2">
    <property type="entry name" value="PR DOMAIN ZINC FINGER PROTEIN 4"/>
    <property type="match status" value="1"/>
</dbReference>
<feature type="region of interest" description="Disordered" evidence="14">
    <location>
        <begin position="751"/>
        <end position="791"/>
    </location>
</feature>
<dbReference type="FunFam" id="2.170.270.10:FF:000022">
    <property type="entry name" value="PR domain zinc finger protein 4"/>
    <property type="match status" value="1"/>
</dbReference>
<evidence type="ECO:0000256" key="5">
    <source>
        <dbReference type="ARBA" id="ARBA00022737"/>
    </source>
</evidence>
<evidence type="ECO:0000256" key="7">
    <source>
        <dbReference type="ARBA" id="ARBA00022833"/>
    </source>
</evidence>
<dbReference type="Pfam" id="PF21549">
    <property type="entry name" value="PRDM2_PR"/>
    <property type="match status" value="1"/>
</dbReference>
<dbReference type="FunFam" id="3.30.160.60:FF:002343">
    <property type="entry name" value="Zinc finger protein 33A"/>
    <property type="match status" value="1"/>
</dbReference>
<accession>A0AAD1RSI4</accession>
<keyword evidence="9 12" id="KW-0238">DNA-binding</keyword>
<organism evidence="17 18">
    <name type="scientific">Pelobates cultripes</name>
    <name type="common">Western spadefoot toad</name>
    <dbReference type="NCBI Taxonomy" id="61616"/>
    <lineage>
        <taxon>Eukaryota</taxon>
        <taxon>Metazoa</taxon>
        <taxon>Chordata</taxon>
        <taxon>Craniata</taxon>
        <taxon>Vertebrata</taxon>
        <taxon>Euteleostomi</taxon>
        <taxon>Amphibia</taxon>
        <taxon>Batrachia</taxon>
        <taxon>Anura</taxon>
        <taxon>Pelobatoidea</taxon>
        <taxon>Pelobatidae</taxon>
        <taxon>Pelobates</taxon>
    </lineage>
</organism>
<feature type="compositionally biased region" description="Basic and acidic residues" evidence="14">
    <location>
        <begin position="779"/>
        <end position="791"/>
    </location>
</feature>
<keyword evidence="7" id="KW-0862">Zinc</keyword>
<feature type="domain" description="C2H2-type" evidence="15">
    <location>
        <begin position="699"/>
        <end position="726"/>
    </location>
</feature>
<dbReference type="GO" id="GO:0000981">
    <property type="term" value="F:DNA-binding transcription factor activity, RNA polymerase II-specific"/>
    <property type="evidence" value="ECO:0007669"/>
    <property type="project" value="TreeGrafter"/>
</dbReference>
<evidence type="ECO:0000256" key="8">
    <source>
        <dbReference type="ARBA" id="ARBA00023015"/>
    </source>
</evidence>
<dbReference type="InterPro" id="IPR017124">
    <property type="entry name" value="PRDM4"/>
</dbReference>
<dbReference type="InterPro" id="IPR050331">
    <property type="entry name" value="Zinc_finger"/>
</dbReference>
<dbReference type="InterPro" id="IPR044404">
    <property type="entry name" value="PRDM4_PR/SET"/>
</dbReference>